<name>A0A166ID53_9AGAM</name>
<dbReference type="Proteomes" id="UP000076532">
    <property type="component" value="Unassembled WGS sequence"/>
</dbReference>
<evidence type="ECO:0000313" key="3">
    <source>
        <dbReference type="Proteomes" id="UP000076532"/>
    </source>
</evidence>
<sequence length="304" mass="33641">MSLCTNSRCTAPPPHDSKPIVQTGPPARGELFMVCAAMKHPFLDHVKASGLTIRTYLSTALGSQYTQSPWRDGTKPCIVGAGATDTAKTQIYLIRLFTPERMADLPALMRHYLIPIHAIHDDQSSDSWVKQYGTYHEHLHTSPSWAEGADHWVLGLACEALDGAMGHRCQRSSTNSPVDGSHYFLDETIMEKFAALCRAKDNEWSRTSREEKENAVIQLSQWHTTSTASQPNQNMKKFPHRGARAKSTAPNLPVVAAEMNNFQSKTGLGKLGDAVSIRSQASSKPSGAIRIRKIWRHVVAGKWL</sequence>
<keyword evidence="3" id="KW-1185">Reference proteome</keyword>
<accession>A0A166ID53</accession>
<dbReference type="AlphaFoldDB" id="A0A166ID53"/>
<proteinExistence type="predicted"/>
<feature type="region of interest" description="Disordered" evidence="1">
    <location>
        <begin position="1"/>
        <end position="23"/>
    </location>
</feature>
<organism evidence="2 3">
    <name type="scientific">Athelia psychrophila</name>
    <dbReference type="NCBI Taxonomy" id="1759441"/>
    <lineage>
        <taxon>Eukaryota</taxon>
        <taxon>Fungi</taxon>
        <taxon>Dikarya</taxon>
        <taxon>Basidiomycota</taxon>
        <taxon>Agaricomycotina</taxon>
        <taxon>Agaricomycetes</taxon>
        <taxon>Agaricomycetidae</taxon>
        <taxon>Atheliales</taxon>
        <taxon>Atheliaceae</taxon>
        <taxon>Athelia</taxon>
    </lineage>
</organism>
<evidence type="ECO:0000256" key="1">
    <source>
        <dbReference type="SAM" id="MobiDB-lite"/>
    </source>
</evidence>
<reference evidence="2 3" key="1">
    <citation type="journal article" date="2016" name="Mol. Biol. Evol.">
        <title>Comparative Genomics of Early-Diverging Mushroom-Forming Fungi Provides Insights into the Origins of Lignocellulose Decay Capabilities.</title>
        <authorList>
            <person name="Nagy L.G."/>
            <person name="Riley R."/>
            <person name="Tritt A."/>
            <person name="Adam C."/>
            <person name="Daum C."/>
            <person name="Floudas D."/>
            <person name="Sun H."/>
            <person name="Yadav J.S."/>
            <person name="Pangilinan J."/>
            <person name="Larsson K.H."/>
            <person name="Matsuura K."/>
            <person name="Barry K."/>
            <person name="Labutti K."/>
            <person name="Kuo R."/>
            <person name="Ohm R.A."/>
            <person name="Bhattacharya S.S."/>
            <person name="Shirouzu T."/>
            <person name="Yoshinaga Y."/>
            <person name="Martin F.M."/>
            <person name="Grigoriev I.V."/>
            <person name="Hibbett D.S."/>
        </authorList>
    </citation>
    <scope>NUCLEOTIDE SEQUENCE [LARGE SCALE GENOMIC DNA]</scope>
    <source>
        <strain evidence="2 3">CBS 109695</strain>
    </source>
</reference>
<gene>
    <name evidence="2" type="ORF">FIBSPDRAFT_1045298</name>
</gene>
<evidence type="ECO:0000313" key="2">
    <source>
        <dbReference type="EMBL" id="KZP19686.1"/>
    </source>
</evidence>
<protein>
    <submittedName>
        <fullName evidence="2">Uncharacterized protein</fullName>
    </submittedName>
</protein>
<dbReference type="EMBL" id="KV417561">
    <property type="protein sequence ID" value="KZP19686.1"/>
    <property type="molecule type" value="Genomic_DNA"/>
</dbReference>